<organism evidence="1 2">
    <name type="scientific">Blepharisma stoltei</name>
    <dbReference type="NCBI Taxonomy" id="1481888"/>
    <lineage>
        <taxon>Eukaryota</taxon>
        <taxon>Sar</taxon>
        <taxon>Alveolata</taxon>
        <taxon>Ciliophora</taxon>
        <taxon>Postciliodesmatophora</taxon>
        <taxon>Heterotrichea</taxon>
        <taxon>Heterotrichida</taxon>
        <taxon>Blepharismidae</taxon>
        <taxon>Blepharisma</taxon>
    </lineage>
</organism>
<protein>
    <submittedName>
        <fullName evidence="1">Uncharacterized protein</fullName>
    </submittedName>
</protein>
<evidence type="ECO:0000313" key="2">
    <source>
        <dbReference type="Proteomes" id="UP001162131"/>
    </source>
</evidence>
<keyword evidence="2" id="KW-1185">Reference proteome</keyword>
<name>A0AAU9JYA7_9CILI</name>
<gene>
    <name evidence="1" type="ORF">BSTOLATCC_MIC53409</name>
</gene>
<dbReference type="EMBL" id="CAJZBQ010000053">
    <property type="protein sequence ID" value="CAG9331336.1"/>
    <property type="molecule type" value="Genomic_DNA"/>
</dbReference>
<dbReference type="Proteomes" id="UP001162131">
    <property type="component" value="Unassembled WGS sequence"/>
</dbReference>
<comment type="caution">
    <text evidence="1">The sequence shown here is derived from an EMBL/GenBank/DDBJ whole genome shotgun (WGS) entry which is preliminary data.</text>
</comment>
<evidence type="ECO:0000313" key="1">
    <source>
        <dbReference type="EMBL" id="CAG9331336.1"/>
    </source>
</evidence>
<proteinExistence type="predicted"/>
<dbReference type="AlphaFoldDB" id="A0AAU9JYA7"/>
<accession>A0AAU9JYA7</accession>
<sequence length="396" mass="46699">MNKKKLIDRINEHVINRSFDRKQILLIYEIMAPFVFKISELENEVDRIADSQLNLEEISKILTGAGRTIYLSNIKQFFSCMKQIIQLNKEELNVSYLSKILNVLSIISASQASKEYLSTFLMHIENNLHRWKKNDLLSIIKIYKNNNLGYQDLHINALKRLNAFLCNSQPIEFVTELASLLKNSERKNYIADEIFSKSYQIIKEKLSKESIDFENLKQILDFIGPNIDHQTALLLADQINSKNFSHNDAMEIFSKASWLLCINKEGKLFSLADLIQKKFSYNQFQKHHRKIDILISIILTKNYEMHGLQEIKEYLIDEIKESITLSIDNLKKFINTLKDKEYSSKLYREWKPLQATAFRLLEKTQIKNNSLHFSMFFYESNPEKWKDFVIENKNIF</sequence>
<reference evidence="1" key="1">
    <citation type="submission" date="2021-09" db="EMBL/GenBank/DDBJ databases">
        <authorList>
            <consortium name="AG Swart"/>
            <person name="Singh M."/>
            <person name="Singh A."/>
            <person name="Seah K."/>
            <person name="Emmerich C."/>
        </authorList>
    </citation>
    <scope>NUCLEOTIDE SEQUENCE</scope>
    <source>
        <strain evidence="1">ATCC30299</strain>
    </source>
</reference>